<feature type="compositionally biased region" description="Low complexity" evidence="2">
    <location>
        <begin position="7"/>
        <end position="21"/>
    </location>
</feature>
<dbReference type="GO" id="GO:0015074">
    <property type="term" value="P:DNA integration"/>
    <property type="evidence" value="ECO:0007669"/>
    <property type="project" value="InterPro"/>
</dbReference>
<reference evidence="4" key="2">
    <citation type="submission" date="2021-03" db="UniProtKB">
        <authorList>
            <consortium name="EnsemblPlants"/>
        </authorList>
    </citation>
    <scope>IDENTIFICATION</scope>
</reference>
<keyword evidence="1" id="KW-0175">Coiled coil</keyword>
<dbReference type="Gene3D" id="3.30.420.10">
    <property type="entry name" value="Ribonuclease H-like superfamily/Ribonuclease H"/>
    <property type="match status" value="1"/>
</dbReference>
<dbReference type="EMBL" id="UZAU01000400">
    <property type="status" value="NOT_ANNOTATED_CDS"/>
    <property type="molecule type" value="Genomic_DNA"/>
</dbReference>
<proteinExistence type="predicted"/>
<keyword evidence="5" id="KW-1185">Reference proteome</keyword>
<accession>A0A803PEU8</accession>
<dbReference type="Pfam" id="PF25597">
    <property type="entry name" value="SH3_retrovirus"/>
    <property type="match status" value="1"/>
</dbReference>
<name>A0A803PEU8_CANSA</name>
<dbReference type="GO" id="GO:0003676">
    <property type="term" value="F:nucleic acid binding"/>
    <property type="evidence" value="ECO:0007669"/>
    <property type="project" value="InterPro"/>
</dbReference>
<evidence type="ECO:0000259" key="3">
    <source>
        <dbReference type="PROSITE" id="PS50994"/>
    </source>
</evidence>
<dbReference type="PANTHER" id="PTHR42648:SF26">
    <property type="entry name" value="INTEGRASE CATALYTIC DOMAIN-CONTAINING PROTEIN"/>
    <property type="match status" value="1"/>
</dbReference>
<dbReference type="InterPro" id="IPR057670">
    <property type="entry name" value="SH3_retrovirus"/>
</dbReference>
<dbReference type="InterPro" id="IPR039537">
    <property type="entry name" value="Retrotran_Ty1/copia-like"/>
</dbReference>
<feature type="coiled-coil region" evidence="1">
    <location>
        <begin position="59"/>
        <end position="95"/>
    </location>
</feature>
<dbReference type="PROSITE" id="PS50994">
    <property type="entry name" value="INTEGRASE"/>
    <property type="match status" value="1"/>
</dbReference>
<feature type="region of interest" description="Disordered" evidence="2">
    <location>
        <begin position="1"/>
        <end position="26"/>
    </location>
</feature>
<dbReference type="InterPro" id="IPR012337">
    <property type="entry name" value="RNaseH-like_sf"/>
</dbReference>
<evidence type="ECO:0000313" key="5">
    <source>
        <dbReference type="Proteomes" id="UP000596661"/>
    </source>
</evidence>
<evidence type="ECO:0000256" key="1">
    <source>
        <dbReference type="SAM" id="Coils"/>
    </source>
</evidence>
<dbReference type="InterPro" id="IPR001584">
    <property type="entry name" value="Integrase_cat-core"/>
</dbReference>
<evidence type="ECO:0000313" key="4">
    <source>
        <dbReference type="EnsemblPlants" id="cds.evm.model.04.1855"/>
    </source>
</evidence>
<evidence type="ECO:0000256" key="2">
    <source>
        <dbReference type="SAM" id="MobiDB-lite"/>
    </source>
</evidence>
<dbReference type="PANTHER" id="PTHR42648">
    <property type="entry name" value="TRANSPOSASE, PUTATIVE-RELATED"/>
    <property type="match status" value="1"/>
</dbReference>
<dbReference type="InterPro" id="IPR036397">
    <property type="entry name" value="RNaseH_sf"/>
</dbReference>
<sequence length="485" mass="54346">MEQTSTINNGSSSIPPGSSQQTGLPTTSQDHIEAIFNGLPSEYNVFITSVNTRTNAYSVAKIEALLMAQEVQLDKAVKELDIAKAEANLALTENQTGRGHPPNLVTLSLHPKVLGHHQEVNLAISEEDHVTLKTLLVGKLDKFRYQFDSNQLNFLNTHKQSSLPQSTNIKSTLDSTQCLPIKQIQSDWKAEYQSFTHFLQQSGIEHKVSYPHTHEQNGVMERKHMHIVESGLTLIAQASTPLKFWDEAYMSSVFLIYRMPPPLLNNFYPLKVLFNVKPDYSSLKVFDCLCYSNLRPYNKVKLQYRSQPCTFMRYSLAHKGYKCLSNYGRVYISKDVLFDELVFSLSITIHTKSYFQFKLTIAYICYSQKDIPILFSLPSFNQSMQPVPQAPNQPLTNVLNTSNTVVQTQTNVNNADAHIEVVATGGSSNQEPVASLHTQPQLSATNFDIEYGALAPGQVLVVVPAPESIVALCDLTINQPTQTKW</sequence>
<protein>
    <recommendedName>
        <fullName evidence="3">Integrase catalytic domain-containing protein</fullName>
    </recommendedName>
</protein>
<dbReference type="Proteomes" id="UP000596661">
    <property type="component" value="Chromosome 4"/>
</dbReference>
<dbReference type="Gramene" id="evm.model.04.1855">
    <property type="protein sequence ID" value="cds.evm.model.04.1855"/>
    <property type="gene ID" value="evm.TU.04.1855"/>
</dbReference>
<dbReference type="SUPFAM" id="SSF53098">
    <property type="entry name" value="Ribonuclease H-like"/>
    <property type="match status" value="1"/>
</dbReference>
<feature type="domain" description="Integrase catalytic" evidence="3">
    <location>
        <begin position="182"/>
        <end position="277"/>
    </location>
</feature>
<dbReference type="AlphaFoldDB" id="A0A803PEU8"/>
<reference evidence="4" key="1">
    <citation type="submission" date="2018-11" db="EMBL/GenBank/DDBJ databases">
        <authorList>
            <person name="Grassa J C."/>
        </authorList>
    </citation>
    <scope>NUCLEOTIDE SEQUENCE [LARGE SCALE GENOMIC DNA]</scope>
</reference>
<dbReference type="EnsemblPlants" id="evm.model.04.1855">
    <property type="protein sequence ID" value="cds.evm.model.04.1855"/>
    <property type="gene ID" value="evm.TU.04.1855"/>
</dbReference>
<organism evidence="4 5">
    <name type="scientific">Cannabis sativa</name>
    <name type="common">Hemp</name>
    <name type="synonym">Marijuana</name>
    <dbReference type="NCBI Taxonomy" id="3483"/>
    <lineage>
        <taxon>Eukaryota</taxon>
        <taxon>Viridiplantae</taxon>
        <taxon>Streptophyta</taxon>
        <taxon>Embryophyta</taxon>
        <taxon>Tracheophyta</taxon>
        <taxon>Spermatophyta</taxon>
        <taxon>Magnoliopsida</taxon>
        <taxon>eudicotyledons</taxon>
        <taxon>Gunneridae</taxon>
        <taxon>Pentapetalae</taxon>
        <taxon>rosids</taxon>
        <taxon>fabids</taxon>
        <taxon>Rosales</taxon>
        <taxon>Cannabaceae</taxon>
        <taxon>Cannabis</taxon>
    </lineage>
</organism>